<feature type="transmembrane region" description="Helical" evidence="1">
    <location>
        <begin position="52"/>
        <end position="73"/>
    </location>
</feature>
<sequence>GDVLINNVSDVKWYILGGNFDRNDESSMNEILYLDLMKPFNANSSPWNKNSINIPVAISQSALCISSSSIFLFGGNMRDPMYQT</sequence>
<protein>
    <submittedName>
        <fullName evidence="2">42069_t:CDS:1</fullName>
    </submittedName>
</protein>
<evidence type="ECO:0000256" key="1">
    <source>
        <dbReference type="SAM" id="Phobius"/>
    </source>
</evidence>
<accession>A0ABN7WV06</accession>
<reference evidence="2 3" key="1">
    <citation type="submission" date="2021-06" db="EMBL/GenBank/DDBJ databases">
        <authorList>
            <person name="Kallberg Y."/>
            <person name="Tangrot J."/>
            <person name="Rosling A."/>
        </authorList>
    </citation>
    <scope>NUCLEOTIDE SEQUENCE [LARGE SCALE GENOMIC DNA]</scope>
    <source>
        <strain evidence="2 3">120-4 pot B 10/14</strain>
    </source>
</reference>
<evidence type="ECO:0000313" key="2">
    <source>
        <dbReference type="EMBL" id="CAG8839829.1"/>
    </source>
</evidence>
<feature type="non-terminal residue" evidence="2">
    <location>
        <position position="1"/>
    </location>
</feature>
<organism evidence="2 3">
    <name type="scientific">Gigaspora margarita</name>
    <dbReference type="NCBI Taxonomy" id="4874"/>
    <lineage>
        <taxon>Eukaryota</taxon>
        <taxon>Fungi</taxon>
        <taxon>Fungi incertae sedis</taxon>
        <taxon>Mucoromycota</taxon>
        <taxon>Glomeromycotina</taxon>
        <taxon>Glomeromycetes</taxon>
        <taxon>Diversisporales</taxon>
        <taxon>Gigasporaceae</taxon>
        <taxon>Gigaspora</taxon>
    </lineage>
</organism>
<evidence type="ECO:0000313" key="3">
    <source>
        <dbReference type="Proteomes" id="UP000789901"/>
    </source>
</evidence>
<keyword evidence="1" id="KW-0472">Membrane</keyword>
<dbReference type="Proteomes" id="UP000789901">
    <property type="component" value="Unassembled WGS sequence"/>
</dbReference>
<keyword evidence="3" id="KW-1185">Reference proteome</keyword>
<keyword evidence="1" id="KW-1133">Transmembrane helix</keyword>
<comment type="caution">
    <text evidence="2">The sequence shown here is derived from an EMBL/GenBank/DDBJ whole genome shotgun (WGS) entry which is preliminary data.</text>
</comment>
<name>A0ABN7WV06_GIGMA</name>
<keyword evidence="1" id="KW-0812">Transmembrane</keyword>
<feature type="non-terminal residue" evidence="2">
    <location>
        <position position="84"/>
    </location>
</feature>
<dbReference type="EMBL" id="CAJVQB010061333">
    <property type="protein sequence ID" value="CAG8839829.1"/>
    <property type="molecule type" value="Genomic_DNA"/>
</dbReference>
<proteinExistence type="predicted"/>
<gene>
    <name evidence="2" type="ORF">GMARGA_LOCUS34625</name>
</gene>